<evidence type="ECO:0000313" key="2">
    <source>
        <dbReference type="EMBL" id="KAL3394299.1"/>
    </source>
</evidence>
<feature type="compositionally biased region" description="Polar residues" evidence="1">
    <location>
        <begin position="11"/>
        <end position="21"/>
    </location>
</feature>
<organism evidence="2 3">
    <name type="scientific">Trichogramma kaykai</name>
    <dbReference type="NCBI Taxonomy" id="54128"/>
    <lineage>
        <taxon>Eukaryota</taxon>
        <taxon>Metazoa</taxon>
        <taxon>Ecdysozoa</taxon>
        <taxon>Arthropoda</taxon>
        <taxon>Hexapoda</taxon>
        <taxon>Insecta</taxon>
        <taxon>Pterygota</taxon>
        <taxon>Neoptera</taxon>
        <taxon>Endopterygota</taxon>
        <taxon>Hymenoptera</taxon>
        <taxon>Apocrita</taxon>
        <taxon>Proctotrupomorpha</taxon>
        <taxon>Chalcidoidea</taxon>
        <taxon>Trichogrammatidae</taxon>
        <taxon>Trichogramma</taxon>
    </lineage>
</organism>
<accession>A0ABD2WN53</accession>
<comment type="caution">
    <text evidence="2">The sequence shown here is derived from an EMBL/GenBank/DDBJ whole genome shotgun (WGS) entry which is preliminary data.</text>
</comment>
<feature type="region of interest" description="Disordered" evidence="1">
    <location>
        <begin position="199"/>
        <end position="226"/>
    </location>
</feature>
<dbReference type="AlphaFoldDB" id="A0ABD2WN53"/>
<feature type="region of interest" description="Disordered" evidence="1">
    <location>
        <begin position="1"/>
        <end position="21"/>
    </location>
</feature>
<reference evidence="2 3" key="1">
    <citation type="journal article" date="2024" name="bioRxiv">
        <title>A reference genome for Trichogramma kaykai: A tiny desert-dwelling parasitoid wasp with competing sex-ratio distorters.</title>
        <authorList>
            <person name="Culotta J."/>
            <person name="Lindsey A.R."/>
        </authorList>
    </citation>
    <scope>NUCLEOTIDE SEQUENCE [LARGE SCALE GENOMIC DNA]</scope>
    <source>
        <strain evidence="2 3">KSX58</strain>
    </source>
</reference>
<evidence type="ECO:0000313" key="3">
    <source>
        <dbReference type="Proteomes" id="UP001627154"/>
    </source>
</evidence>
<keyword evidence="3" id="KW-1185">Reference proteome</keyword>
<dbReference type="EMBL" id="JBJJXI010000092">
    <property type="protein sequence ID" value="KAL3394299.1"/>
    <property type="molecule type" value="Genomic_DNA"/>
</dbReference>
<protein>
    <submittedName>
        <fullName evidence="2">Uncharacterized protein</fullName>
    </submittedName>
</protein>
<evidence type="ECO:0000256" key="1">
    <source>
        <dbReference type="SAM" id="MobiDB-lite"/>
    </source>
</evidence>
<feature type="region of interest" description="Disordered" evidence="1">
    <location>
        <begin position="167"/>
        <end position="186"/>
    </location>
</feature>
<proteinExistence type="predicted"/>
<feature type="compositionally biased region" description="Polar residues" evidence="1">
    <location>
        <begin position="205"/>
        <end position="219"/>
    </location>
</feature>
<name>A0ABD2WN53_9HYME</name>
<feature type="region of interest" description="Disordered" evidence="1">
    <location>
        <begin position="116"/>
        <end position="155"/>
    </location>
</feature>
<gene>
    <name evidence="2" type="ORF">TKK_011321</name>
</gene>
<sequence>MKNKGPLEKTPMSTWLSSGNMASVPTEEEIADGITRTILTVTLFQGKAKEAIKEIKFPPVADFHSGSYEVKLERMEKLIHSLSECLKIRGNVHYRVNLYMGCLERAIVVLTEASEHRGPPTASYSRMLVPESQVPHTKAQKGRKRPAASPTEISGILKRSAGSIPPAQAEVDENNNNDQSGRNAESDFIEVKSRGVLCREKKTHGQPTTRPGQNKQVTQPRRHKTRPDAIVVKATNGAAASYADILRKLYAEPSLQDIVGKKVESIRHSASGALVLRLS</sequence>
<dbReference type="Proteomes" id="UP001627154">
    <property type="component" value="Unassembled WGS sequence"/>
</dbReference>